<proteinExistence type="predicted"/>
<reference evidence="2 3" key="1">
    <citation type="submission" date="2015-12" db="EMBL/GenBank/DDBJ databases">
        <title>The genome of Folsomia candida.</title>
        <authorList>
            <person name="Faddeeva A."/>
            <person name="Derks M.F."/>
            <person name="Anvar Y."/>
            <person name="Smit S."/>
            <person name="Van Straalen N."/>
            <person name="Roelofs D."/>
        </authorList>
    </citation>
    <scope>NUCLEOTIDE SEQUENCE [LARGE SCALE GENOMIC DNA]</scope>
    <source>
        <strain evidence="2 3">VU population</strain>
        <tissue evidence="2">Whole body</tissue>
    </source>
</reference>
<dbReference type="AlphaFoldDB" id="A0A226EX95"/>
<feature type="transmembrane region" description="Helical" evidence="1">
    <location>
        <begin position="214"/>
        <end position="232"/>
    </location>
</feature>
<comment type="caution">
    <text evidence="2">The sequence shown here is derived from an EMBL/GenBank/DDBJ whole genome shotgun (WGS) entry which is preliminary data.</text>
</comment>
<organism evidence="2 3">
    <name type="scientific">Folsomia candida</name>
    <name type="common">Springtail</name>
    <dbReference type="NCBI Taxonomy" id="158441"/>
    <lineage>
        <taxon>Eukaryota</taxon>
        <taxon>Metazoa</taxon>
        <taxon>Ecdysozoa</taxon>
        <taxon>Arthropoda</taxon>
        <taxon>Hexapoda</taxon>
        <taxon>Collembola</taxon>
        <taxon>Entomobryomorpha</taxon>
        <taxon>Isotomoidea</taxon>
        <taxon>Isotomidae</taxon>
        <taxon>Proisotominae</taxon>
        <taxon>Folsomia</taxon>
    </lineage>
</organism>
<name>A0A226EX95_FOLCA</name>
<dbReference type="EMBL" id="LNIX01000001">
    <property type="protein sequence ID" value="OXA62169.1"/>
    <property type="molecule type" value="Genomic_DNA"/>
</dbReference>
<gene>
    <name evidence="2" type="ORF">Fcan01_00791</name>
</gene>
<accession>A0A226EX95</accession>
<keyword evidence="3" id="KW-1185">Reference proteome</keyword>
<keyword evidence="1" id="KW-1133">Transmembrane helix</keyword>
<keyword evidence="1" id="KW-0472">Membrane</keyword>
<evidence type="ECO:0000313" key="2">
    <source>
        <dbReference type="EMBL" id="OXA62169.1"/>
    </source>
</evidence>
<dbReference type="Proteomes" id="UP000198287">
    <property type="component" value="Unassembled WGS sequence"/>
</dbReference>
<protein>
    <submittedName>
        <fullName evidence="2">Protein croquemort</fullName>
    </submittedName>
</protein>
<evidence type="ECO:0000256" key="1">
    <source>
        <dbReference type="SAM" id="Phobius"/>
    </source>
</evidence>
<evidence type="ECO:0000313" key="3">
    <source>
        <dbReference type="Proteomes" id="UP000198287"/>
    </source>
</evidence>
<keyword evidence="1" id="KW-0812">Transmembrane</keyword>
<sequence length="258" mass="29764">MLAQIHPNVTEYRKSVITNSSCYSTLSAPYPYPLYDYLNTFSYFFLINLESVIYAAWARNSSQGDLFRRLFDPRQRSFPMKLLPQLDKAYPIGGISYDEIWPGIEEEIVQCGKVVYVGSKPDTEAYKDYLEKKYPTAKKFRISRDHIKVPITGWTFPADERHRIVRGLRRFLDSGIYHQLNWYEKYNHIGKNNVNVKMDQGVRRGASRGRTSEGLQIVFLAWVVGLTVSLMIEIGQQILIRGRLTGEEGLSSVPVYMA</sequence>